<sequence length="191" mass="21622">MSDLRETITYRHYYTPEEHSEKSQQLATVNIQKVELEDEKKAITSEYKAKIDAHQSQLNLLSRQVHDRFETRTILAVKRKNFTDRIWEYINPDSGEIIKTEPLTGRDLQYDVPLSDEELPGATSQDDSPIEGEDLENGVEPDATEYLPALLPGQPEDPPKLLGTGEERDDAGTGTADLPGPKKRRPKPKKP</sequence>
<evidence type="ECO:0000256" key="1">
    <source>
        <dbReference type="SAM" id="Coils"/>
    </source>
</evidence>
<evidence type="ECO:0000256" key="2">
    <source>
        <dbReference type="SAM" id="MobiDB-lite"/>
    </source>
</evidence>
<protein>
    <submittedName>
        <fullName evidence="3">Uncharacterized protein</fullName>
    </submittedName>
</protein>
<evidence type="ECO:0000313" key="4">
    <source>
        <dbReference type="Proteomes" id="UP000326344"/>
    </source>
</evidence>
<feature type="compositionally biased region" description="Acidic residues" evidence="2">
    <location>
        <begin position="128"/>
        <end position="143"/>
    </location>
</feature>
<comment type="caution">
    <text evidence="3">The sequence shown here is derived from an EMBL/GenBank/DDBJ whole genome shotgun (WGS) entry which is preliminary data.</text>
</comment>
<accession>A0A5N1JRK8</accession>
<evidence type="ECO:0000313" key="3">
    <source>
        <dbReference type="EMBL" id="KAA9357269.1"/>
    </source>
</evidence>
<keyword evidence="1" id="KW-0175">Coiled coil</keyword>
<feature type="coiled-coil region" evidence="1">
    <location>
        <begin position="19"/>
        <end position="46"/>
    </location>
</feature>
<keyword evidence="4" id="KW-1185">Reference proteome</keyword>
<dbReference type="RefSeq" id="WP_150875389.1">
    <property type="nucleotide sequence ID" value="NZ_VTWS01000001.1"/>
</dbReference>
<dbReference type="AlphaFoldDB" id="A0A5N1JRK8"/>
<proteinExistence type="predicted"/>
<feature type="region of interest" description="Disordered" evidence="2">
    <location>
        <begin position="111"/>
        <end position="191"/>
    </location>
</feature>
<reference evidence="3 4" key="1">
    <citation type="submission" date="2019-09" db="EMBL/GenBank/DDBJ databases">
        <title>Genome Sequence of Larkinella sp MA1.</title>
        <authorList>
            <person name="Srinivasan S."/>
        </authorList>
    </citation>
    <scope>NUCLEOTIDE SEQUENCE [LARGE SCALE GENOMIC DNA]</scope>
    <source>
        <strain evidence="3 4">MA1</strain>
    </source>
</reference>
<name>A0A5N1JRK8_9BACT</name>
<organism evidence="3 4">
    <name type="scientific">Larkinella humicola</name>
    <dbReference type="NCBI Taxonomy" id="2607654"/>
    <lineage>
        <taxon>Bacteria</taxon>
        <taxon>Pseudomonadati</taxon>
        <taxon>Bacteroidota</taxon>
        <taxon>Cytophagia</taxon>
        <taxon>Cytophagales</taxon>
        <taxon>Spirosomataceae</taxon>
        <taxon>Larkinella</taxon>
    </lineage>
</organism>
<feature type="compositionally biased region" description="Basic residues" evidence="2">
    <location>
        <begin position="181"/>
        <end position="191"/>
    </location>
</feature>
<dbReference type="Proteomes" id="UP000326344">
    <property type="component" value="Unassembled WGS sequence"/>
</dbReference>
<dbReference type="EMBL" id="VTWS01000001">
    <property type="protein sequence ID" value="KAA9357269.1"/>
    <property type="molecule type" value="Genomic_DNA"/>
</dbReference>
<gene>
    <name evidence="3" type="ORF">F0P93_05905</name>
</gene>